<dbReference type="AlphaFoldDB" id="A0A654EHU0"/>
<dbReference type="ExpressionAtlas" id="A0A654EHU0">
    <property type="expression patterns" value="baseline and differential"/>
</dbReference>
<evidence type="ECO:0000313" key="1">
    <source>
        <dbReference type="EMBL" id="VYS48877.1"/>
    </source>
</evidence>
<dbReference type="Gene3D" id="3.40.50.1820">
    <property type="entry name" value="alpha/beta hydrolase"/>
    <property type="match status" value="1"/>
</dbReference>
<dbReference type="PANTHER" id="PTHR46234">
    <property type="entry name" value="ALPHA/BETA-HYDROLASES SUPERFAMILY PROTEIN"/>
    <property type="match status" value="1"/>
</dbReference>
<evidence type="ECO:0000313" key="2">
    <source>
        <dbReference type="Proteomes" id="UP000426265"/>
    </source>
</evidence>
<dbReference type="Proteomes" id="UP000426265">
    <property type="component" value="Unassembled WGS sequence"/>
</dbReference>
<dbReference type="InterPro" id="IPR029058">
    <property type="entry name" value="AB_hydrolase_fold"/>
</dbReference>
<name>A0A654EHU0_ARATH</name>
<protein>
    <recommendedName>
        <fullName evidence="3">Alpha/beta-Hydrolases superfamily protein</fullName>
    </recommendedName>
</protein>
<dbReference type="EMBL" id="CACRSJ010000104">
    <property type="protein sequence ID" value="VYS48877.1"/>
    <property type="molecule type" value="Genomic_DNA"/>
</dbReference>
<organism evidence="1 2">
    <name type="scientific">Arabidopsis thaliana</name>
    <name type="common">Mouse-ear cress</name>
    <dbReference type="NCBI Taxonomy" id="3702"/>
    <lineage>
        <taxon>Eukaryota</taxon>
        <taxon>Viridiplantae</taxon>
        <taxon>Streptophyta</taxon>
        <taxon>Embryophyta</taxon>
        <taxon>Tracheophyta</taxon>
        <taxon>Spermatophyta</taxon>
        <taxon>Magnoliopsida</taxon>
        <taxon>eudicotyledons</taxon>
        <taxon>Gunneridae</taxon>
        <taxon>Pentapetalae</taxon>
        <taxon>rosids</taxon>
        <taxon>malvids</taxon>
        <taxon>Brassicales</taxon>
        <taxon>Brassicaceae</taxon>
        <taxon>Camelineae</taxon>
        <taxon>Arabidopsis</taxon>
    </lineage>
</organism>
<accession>A0A654EHU0</accession>
<sequence length="230" mass="25544">MAASSSSNRADFVVQPKGEHRVTIVWLHDKDEHFSDSVQFVKNLNLNNIKWICPSLVLPTSRNKPEYNINHALYLTAERVANLFSDEPENVIKGVGGFGMGAAVALHFATSCALNHYTINPRVVVGISGWLSKAKSLKRSIEFASYEAPARAASQSILLTHGQRDHVPHLCGCGEEAAFILREAGFRDVRFLPFARFGPIAHEINRNVMVKSWLEEKLPLDVVLAKECLP</sequence>
<evidence type="ECO:0008006" key="3">
    <source>
        <dbReference type="Google" id="ProtNLM"/>
    </source>
</evidence>
<reference evidence="1 2" key="1">
    <citation type="submission" date="2019-11" db="EMBL/GenBank/DDBJ databases">
        <authorList>
            <person name="Jiao W.-B."/>
            <person name="Schneeberger K."/>
        </authorList>
    </citation>
    <scope>NUCLEOTIDE SEQUENCE [LARGE SCALE GENOMIC DNA]</scope>
    <source>
        <strain evidence="2">cv. An-1</strain>
    </source>
</reference>
<gene>
    <name evidence="1" type="ORF">AN1_LOCUS4357</name>
</gene>
<dbReference type="SUPFAM" id="SSF53474">
    <property type="entry name" value="alpha/beta-Hydrolases"/>
    <property type="match status" value="1"/>
</dbReference>
<proteinExistence type="predicted"/>